<evidence type="ECO:0000259" key="5">
    <source>
        <dbReference type="PROSITE" id="PS51352"/>
    </source>
</evidence>
<keyword evidence="4" id="KW-0676">Redox-active center</keyword>
<organism evidence="6 7">
    <name type="scientific">Pisciglobus halotolerans</name>
    <dbReference type="NCBI Taxonomy" id="745365"/>
    <lineage>
        <taxon>Bacteria</taxon>
        <taxon>Bacillati</taxon>
        <taxon>Bacillota</taxon>
        <taxon>Bacilli</taxon>
        <taxon>Lactobacillales</taxon>
        <taxon>Carnobacteriaceae</taxon>
    </lineage>
</organism>
<keyword evidence="1 6" id="KW-0575">Peroxidase</keyword>
<dbReference type="InterPro" id="IPR013766">
    <property type="entry name" value="Thioredoxin_domain"/>
</dbReference>
<dbReference type="PROSITE" id="PS51352">
    <property type="entry name" value="THIOREDOXIN_2"/>
    <property type="match status" value="1"/>
</dbReference>
<accession>A0A1I3BVV6</accession>
<dbReference type="PANTHER" id="PTHR43110:SF1">
    <property type="entry name" value="THIOL PEROXIDASE"/>
    <property type="match status" value="1"/>
</dbReference>
<keyword evidence="3" id="KW-1015">Disulfide bond</keyword>
<feature type="domain" description="Thioredoxin" evidence="5">
    <location>
        <begin position="17"/>
        <end position="161"/>
    </location>
</feature>
<dbReference type="SUPFAM" id="SSF52833">
    <property type="entry name" value="Thioredoxin-like"/>
    <property type="match status" value="1"/>
</dbReference>
<dbReference type="CDD" id="cd03014">
    <property type="entry name" value="PRX_Atyp2cys"/>
    <property type="match status" value="1"/>
</dbReference>
<evidence type="ECO:0000256" key="4">
    <source>
        <dbReference type="ARBA" id="ARBA00023284"/>
    </source>
</evidence>
<evidence type="ECO:0000256" key="2">
    <source>
        <dbReference type="ARBA" id="ARBA00022862"/>
    </source>
</evidence>
<dbReference type="InterPro" id="IPR036249">
    <property type="entry name" value="Thioredoxin-like_sf"/>
</dbReference>
<protein>
    <submittedName>
        <fullName evidence="6">Thiol peroxidase (Atypical 2-Cys peroxiredoxin)</fullName>
    </submittedName>
</protein>
<dbReference type="NCBIfam" id="NF001808">
    <property type="entry name" value="PRK00522.1"/>
    <property type="match status" value="1"/>
</dbReference>
<name>A0A1I3BVV6_9LACT</name>
<dbReference type="OrthoDB" id="9781543at2"/>
<dbReference type="GO" id="GO:0008379">
    <property type="term" value="F:thioredoxin peroxidase activity"/>
    <property type="evidence" value="ECO:0007669"/>
    <property type="project" value="InterPro"/>
</dbReference>
<evidence type="ECO:0000256" key="3">
    <source>
        <dbReference type="ARBA" id="ARBA00023157"/>
    </source>
</evidence>
<evidence type="ECO:0000256" key="1">
    <source>
        <dbReference type="ARBA" id="ARBA00022559"/>
    </source>
</evidence>
<dbReference type="InterPro" id="IPR000866">
    <property type="entry name" value="AhpC/TSA"/>
</dbReference>
<gene>
    <name evidence="6" type="ORF">SAMN04489868_11019</name>
</gene>
<dbReference type="InterPro" id="IPR050455">
    <property type="entry name" value="Tpx_Peroxidase_subfamily"/>
</dbReference>
<dbReference type="EMBL" id="FOQE01000010">
    <property type="protein sequence ID" value="SFH66310.1"/>
    <property type="molecule type" value="Genomic_DNA"/>
</dbReference>
<dbReference type="Proteomes" id="UP000198668">
    <property type="component" value="Unassembled WGS sequence"/>
</dbReference>
<reference evidence="6 7" key="1">
    <citation type="submission" date="2016-10" db="EMBL/GenBank/DDBJ databases">
        <authorList>
            <person name="de Groot N.N."/>
        </authorList>
    </citation>
    <scope>NUCLEOTIDE SEQUENCE [LARGE SCALE GENOMIC DNA]</scope>
    <source>
        <strain evidence="6 7">DSM 27630</strain>
    </source>
</reference>
<proteinExistence type="predicted"/>
<dbReference type="Pfam" id="PF00578">
    <property type="entry name" value="AhpC-TSA"/>
    <property type="match status" value="1"/>
</dbReference>
<dbReference type="RefSeq" id="WP_092091929.1">
    <property type="nucleotide sequence ID" value="NZ_FOQE01000010.1"/>
</dbReference>
<dbReference type="AlphaFoldDB" id="A0A1I3BVV6"/>
<keyword evidence="7" id="KW-1185">Reference proteome</keyword>
<sequence length="163" mass="18296">MHITKRGVTYHLEGVQPKTGMPAPDFHVKNLEDESKTLKDFEGQTLIISVIPDIDTRVCSLQTKQFNQTASELEGIQLVTISNNQKEQQKSWCAAEGINMEMLHDTALDFARAYGIYMPEMKKLARSVFVVDGSGQLVYQEIVPEMTEEPDYQAAITAAKDTK</sequence>
<evidence type="ECO:0000313" key="6">
    <source>
        <dbReference type="EMBL" id="SFH66310.1"/>
    </source>
</evidence>
<dbReference type="PANTHER" id="PTHR43110">
    <property type="entry name" value="THIOL PEROXIDASE"/>
    <property type="match status" value="1"/>
</dbReference>
<evidence type="ECO:0000313" key="7">
    <source>
        <dbReference type="Proteomes" id="UP000198668"/>
    </source>
</evidence>
<keyword evidence="1 6" id="KW-0560">Oxidoreductase</keyword>
<keyword evidence="2" id="KW-0049">Antioxidant</keyword>
<dbReference type="Gene3D" id="3.40.30.10">
    <property type="entry name" value="Glutaredoxin"/>
    <property type="match status" value="1"/>
</dbReference>
<dbReference type="InterPro" id="IPR002065">
    <property type="entry name" value="TPX"/>
</dbReference>